<feature type="chain" id="PRO_5046295258" evidence="1">
    <location>
        <begin position="23"/>
        <end position="91"/>
    </location>
</feature>
<organism evidence="2 3">
    <name type="scientific">Clavelina lepadiformis</name>
    <name type="common">Light-bulb sea squirt</name>
    <name type="synonym">Ascidia lepadiformis</name>
    <dbReference type="NCBI Taxonomy" id="159417"/>
    <lineage>
        <taxon>Eukaryota</taxon>
        <taxon>Metazoa</taxon>
        <taxon>Chordata</taxon>
        <taxon>Tunicata</taxon>
        <taxon>Ascidiacea</taxon>
        <taxon>Aplousobranchia</taxon>
        <taxon>Clavelinidae</taxon>
        <taxon>Clavelina</taxon>
    </lineage>
</organism>
<name>A0ABP0GD30_CLALP</name>
<accession>A0ABP0GD30</accession>
<keyword evidence="3" id="KW-1185">Reference proteome</keyword>
<proteinExistence type="predicted"/>
<feature type="signal peptide" evidence="1">
    <location>
        <begin position="1"/>
        <end position="22"/>
    </location>
</feature>
<dbReference type="Proteomes" id="UP001642483">
    <property type="component" value="Unassembled WGS sequence"/>
</dbReference>
<sequence>MKRKVFLLVVICLCVFCSISEARRSRHKTKSRSKIWCKVLKKFAGICNRRTDTQEYSVNCGSFKHNRIALTCTRCRETYGVCSKNTKLFRL</sequence>
<dbReference type="EMBL" id="CAWYQH010000108">
    <property type="protein sequence ID" value="CAK8688729.1"/>
    <property type="molecule type" value="Genomic_DNA"/>
</dbReference>
<evidence type="ECO:0000313" key="2">
    <source>
        <dbReference type="EMBL" id="CAK8688729.1"/>
    </source>
</evidence>
<evidence type="ECO:0000313" key="3">
    <source>
        <dbReference type="Proteomes" id="UP001642483"/>
    </source>
</evidence>
<reference evidence="2 3" key="1">
    <citation type="submission" date="2024-02" db="EMBL/GenBank/DDBJ databases">
        <authorList>
            <person name="Daric V."/>
            <person name="Darras S."/>
        </authorList>
    </citation>
    <scope>NUCLEOTIDE SEQUENCE [LARGE SCALE GENOMIC DNA]</scope>
</reference>
<protein>
    <submittedName>
        <fullName evidence="2">Uncharacterized protein</fullName>
    </submittedName>
</protein>
<gene>
    <name evidence="2" type="ORF">CVLEPA_LOCUS20713</name>
</gene>
<comment type="caution">
    <text evidence="2">The sequence shown here is derived from an EMBL/GenBank/DDBJ whole genome shotgun (WGS) entry which is preliminary data.</text>
</comment>
<keyword evidence="1" id="KW-0732">Signal</keyword>
<evidence type="ECO:0000256" key="1">
    <source>
        <dbReference type="SAM" id="SignalP"/>
    </source>
</evidence>